<reference evidence="1 2" key="1">
    <citation type="submission" date="2020-02" db="EMBL/GenBank/DDBJ databases">
        <title>A chromosome-scale genome assembly of the black bullhead catfish (Ameiurus melas).</title>
        <authorList>
            <person name="Wen M."/>
            <person name="Zham M."/>
            <person name="Cabau C."/>
            <person name="Klopp C."/>
            <person name="Donnadieu C."/>
            <person name="Roques C."/>
            <person name="Bouchez O."/>
            <person name="Lampietro C."/>
            <person name="Jouanno E."/>
            <person name="Herpin A."/>
            <person name="Louis A."/>
            <person name="Berthelot C."/>
            <person name="Parey E."/>
            <person name="Roest-Crollius H."/>
            <person name="Braasch I."/>
            <person name="Postlethwait J."/>
            <person name="Robinson-Rechavi M."/>
            <person name="Echchiki A."/>
            <person name="Begum T."/>
            <person name="Montfort J."/>
            <person name="Schartl M."/>
            <person name="Bobe J."/>
            <person name="Guiguen Y."/>
        </authorList>
    </citation>
    <scope>NUCLEOTIDE SEQUENCE [LARGE SCALE GENOMIC DNA]</scope>
    <source>
        <strain evidence="1">M_S1</strain>
        <tissue evidence="1">Blood</tissue>
    </source>
</reference>
<gene>
    <name evidence="1" type="ORF">AMELA_G00096080</name>
</gene>
<evidence type="ECO:0000313" key="1">
    <source>
        <dbReference type="EMBL" id="KAF4085518.1"/>
    </source>
</evidence>
<evidence type="ECO:0000313" key="2">
    <source>
        <dbReference type="Proteomes" id="UP000593565"/>
    </source>
</evidence>
<proteinExistence type="predicted"/>
<dbReference type="EMBL" id="JAAGNN010000008">
    <property type="protein sequence ID" value="KAF4085518.1"/>
    <property type="molecule type" value="Genomic_DNA"/>
</dbReference>
<name>A0A7J6AVE4_AMEME</name>
<protein>
    <submittedName>
        <fullName evidence="1">Uncharacterized protein</fullName>
    </submittedName>
</protein>
<accession>A0A7J6AVE4</accession>
<keyword evidence="2" id="KW-1185">Reference proteome</keyword>
<dbReference type="Proteomes" id="UP000593565">
    <property type="component" value="Unassembled WGS sequence"/>
</dbReference>
<comment type="caution">
    <text evidence="1">The sequence shown here is derived from an EMBL/GenBank/DDBJ whole genome shotgun (WGS) entry which is preliminary data.</text>
</comment>
<dbReference type="AlphaFoldDB" id="A0A7J6AVE4"/>
<organism evidence="1 2">
    <name type="scientific">Ameiurus melas</name>
    <name type="common">Black bullhead</name>
    <name type="synonym">Silurus melas</name>
    <dbReference type="NCBI Taxonomy" id="219545"/>
    <lineage>
        <taxon>Eukaryota</taxon>
        <taxon>Metazoa</taxon>
        <taxon>Chordata</taxon>
        <taxon>Craniata</taxon>
        <taxon>Vertebrata</taxon>
        <taxon>Euteleostomi</taxon>
        <taxon>Actinopterygii</taxon>
        <taxon>Neopterygii</taxon>
        <taxon>Teleostei</taxon>
        <taxon>Ostariophysi</taxon>
        <taxon>Siluriformes</taxon>
        <taxon>Ictaluridae</taxon>
        <taxon>Ameiurus</taxon>
    </lineage>
</organism>
<sequence length="92" mass="10533">MNSHVLMLQILLKEQGVISKDKHCMQIMDGNVRRKPRRCKGTCASVQRAEDIHAWEPIINLMHADISRTINSQHAVASQVRWVMNTVGLQQM</sequence>